<dbReference type="SMART" id="SM01065">
    <property type="entry name" value="CBM_2"/>
    <property type="match status" value="1"/>
</dbReference>
<evidence type="ECO:0000313" key="3">
    <source>
        <dbReference type="EMBL" id="CAK9095166.1"/>
    </source>
</evidence>
<dbReference type="Pfam" id="PF00686">
    <property type="entry name" value="CBM_20"/>
    <property type="match status" value="1"/>
</dbReference>
<feature type="compositionally biased region" description="Polar residues" evidence="1">
    <location>
        <begin position="355"/>
        <end position="372"/>
    </location>
</feature>
<dbReference type="InterPro" id="IPR013783">
    <property type="entry name" value="Ig-like_fold"/>
</dbReference>
<feature type="domain" description="CBM20" evidence="2">
    <location>
        <begin position="23"/>
        <end position="139"/>
    </location>
</feature>
<organism evidence="3 4">
    <name type="scientific">Durusdinium trenchii</name>
    <dbReference type="NCBI Taxonomy" id="1381693"/>
    <lineage>
        <taxon>Eukaryota</taxon>
        <taxon>Sar</taxon>
        <taxon>Alveolata</taxon>
        <taxon>Dinophyceae</taxon>
        <taxon>Suessiales</taxon>
        <taxon>Symbiodiniaceae</taxon>
        <taxon>Durusdinium</taxon>
    </lineage>
</organism>
<feature type="region of interest" description="Disordered" evidence="1">
    <location>
        <begin position="120"/>
        <end position="142"/>
    </location>
</feature>
<reference evidence="3 4" key="1">
    <citation type="submission" date="2024-02" db="EMBL/GenBank/DDBJ databases">
        <authorList>
            <person name="Chen Y."/>
            <person name="Shah S."/>
            <person name="Dougan E. K."/>
            <person name="Thang M."/>
            <person name="Chan C."/>
        </authorList>
    </citation>
    <scope>NUCLEOTIDE SEQUENCE [LARGE SCALE GENOMIC DNA]</scope>
</reference>
<proteinExistence type="predicted"/>
<dbReference type="Gene3D" id="2.60.40.10">
    <property type="entry name" value="Immunoglobulins"/>
    <property type="match status" value="1"/>
</dbReference>
<name>A0ABP0R747_9DINO</name>
<sequence>MFVIGSRRIWFPKVAGIGPIGEPRDPMMPSVPPKKRKFIVTVITNPGDQVYLTGDTDELGNWNLDYAIQMKTEDGFYPRWWCEVSLDSSPLQIIHYKYVLVQNNGEPVWEPRLNRSLESNDRELDDGEFGEDSAGDSQKQGSYIPFHNFARTEWVKAEFKKMQKDILDLKQWKEGKAKEFFDASERNQLKDLEESLQDFKYNSDRQLSDLNLGLRRLESQHKDVSKQLEQQPSEAKLRQLESQFQALDEHVTAKVKEMAHLQEQAAPSDAMARQCAGRGGSACASSAAPSKTSGAAFLDTPISSLCASVTSDEWVQIQPAESGYTTTSREAPKSKGAPTPNGHVPTINGPAPVTSGHTILQNSQTTMPNGQISAPGPLQNKTTLPNGQTPVPNSLQTNPAMANGHTASQTPMPRHAPNGTKSSPPSTWPNQSSGPTRVTERAHAMPNAAPKFAFTQTPKPRVPTRSPDGRFQGMDQPTHPEDAFSKGLTAYWEKEFFMAKKNKKTEEERKILLREAQLKLLVLSGVQFLLMRCCLADWAPCRHMIVTRMPYAWNAVSSTNSSCFVAGIGKDGNRVFDS</sequence>
<gene>
    <name evidence="3" type="ORF">CCMP2556_LOCUS45345</name>
</gene>
<feature type="compositionally biased region" description="Polar residues" evidence="1">
    <location>
        <begin position="379"/>
        <end position="411"/>
    </location>
</feature>
<comment type="caution">
    <text evidence="3">The sequence shown here is derived from an EMBL/GenBank/DDBJ whole genome shotgun (WGS) entry which is preliminary data.</text>
</comment>
<protein>
    <recommendedName>
        <fullName evidence="2">CBM20 domain-containing protein</fullName>
    </recommendedName>
</protein>
<dbReference type="SUPFAM" id="SSF49452">
    <property type="entry name" value="Starch-binding domain-like"/>
    <property type="match status" value="1"/>
</dbReference>
<dbReference type="EMBL" id="CAXAMN010025439">
    <property type="protein sequence ID" value="CAK9095166.1"/>
    <property type="molecule type" value="Genomic_DNA"/>
</dbReference>
<dbReference type="InterPro" id="IPR002044">
    <property type="entry name" value="CBM20"/>
</dbReference>
<feature type="region of interest" description="Disordered" evidence="1">
    <location>
        <begin position="321"/>
        <end position="480"/>
    </location>
</feature>
<dbReference type="CDD" id="cd05467">
    <property type="entry name" value="CBM20"/>
    <property type="match status" value="1"/>
</dbReference>
<dbReference type="PANTHER" id="PTHR15048:SF0">
    <property type="entry name" value="STARCH-BINDING DOMAIN-CONTAINING PROTEIN 1"/>
    <property type="match status" value="1"/>
</dbReference>
<feature type="compositionally biased region" description="Acidic residues" evidence="1">
    <location>
        <begin position="123"/>
        <end position="134"/>
    </location>
</feature>
<feature type="compositionally biased region" description="Polar residues" evidence="1">
    <location>
        <begin position="419"/>
        <end position="436"/>
    </location>
</feature>
<dbReference type="PROSITE" id="PS51166">
    <property type="entry name" value="CBM20"/>
    <property type="match status" value="1"/>
</dbReference>
<keyword evidence="4" id="KW-1185">Reference proteome</keyword>
<dbReference type="InterPro" id="IPR013784">
    <property type="entry name" value="Carb-bd-like_fold"/>
</dbReference>
<accession>A0ABP0R747</accession>
<evidence type="ECO:0000256" key="1">
    <source>
        <dbReference type="SAM" id="MobiDB-lite"/>
    </source>
</evidence>
<evidence type="ECO:0000259" key="2">
    <source>
        <dbReference type="PROSITE" id="PS51166"/>
    </source>
</evidence>
<evidence type="ECO:0000313" key="4">
    <source>
        <dbReference type="Proteomes" id="UP001642484"/>
    </source>
</evidence>
<dbReference type="PANTHER" id="PTHR15048">
    <property type="entry name" value="STARCH-BINDING DOMAIN-CONTAINING PROTEIN 1"/>
    <property type="match status" value="1"/>
</dbReference>
<dbReference type="Proteomes" id="UP001642484">
    <property type="component" value="Unassembled WGS sequence"/>
</dbReference>